<dbReference type="RefSeq" id="WP_249323079.1">
    <property type="nucleotide sequence ID" value="NZ_JACRTK010000001.1"/>
</dbReference>
<name>A0A926F1L7_9FIRM</name>
<reference evidence="2 3" key="1">
    <citation type="submission" date="2020-08" db="EMBL/GenBank/DDBJ databases">
        <title>Genome public.</title>
        <authorList>
            <person name="Liu C."/>
            <person name="Sun Q."/>
        </authorList>
    </citation>
    <scope>NUCLEOTIDE SEQUENCE [LARGE SCALE GENOMIC DNA]</scope>
    <source>
        <strain evidence="2 3">NSJ-26</strain>
    </source>
</reference>
<organism evidence="2 3">
    <name type="scientific">Wansuia hejianensis</name>
    <dbReference type="NCBI Taxonomy" id="2763667"/>
    <lineage>
        <taxon>Bacteria</taxon>
        <taxon>Bacillati</taxon>
        <taxon>Bacillota</taxon>
        <taxon>Clostridia</taxon>
        <taxon>Lachnospirales</taxon>
        <taxon>Lachnospiraceae</taxon>
        <taxon>Wansuia</taxon>
    </lineage>
</organism>
<keyword evidence="1" id="KW-1133">Transmembrane helix</keyword>
<dbReference type="Pfam" id="PF14286">
    <property type="entry name" value="DHHW"/>
    <property type="match status" value="1"/>
</dbReference>
<dbReference type="InterPro" id="IPR025945">
    <property type="entry name" value="DHHW"/>
</dbReference>
<accession>A0A926F1L7</accession>
<gene>
    <name evidence="2" type="ORF">H8689_03775</name>
</gene>
<keyword evidence="1" id="KW-0472">Membrane</keyword>
<feature type="transmembrane region" description="Helical" evidence="1">
    <location>
        <begin position="7"/>
        <end position="26"/>
    </location>
</feature>
<sequence length="373" mass="43448">MKEKGRTILFIILILFLSIGNILTPIKTFSSKENRYLQGLPEIKYDSILSGRFNKEFETFATDQFIGRDSWISLKTIWDLSMLKKDNGRVYFGKEDFLIDMNKEIDEEQFTKNITNLNIFLNKVESLGDIKITALLVPSKSKALAHKLPSYGPTIDEGKLVDRIKSSLNINILDLIDILSKKSNEYIYYKTDHHWTTKGAFYAYEYYLDKIGDKPLKEDDFIISKVSDDFLGTSYRKANLYLGNPDKIYTYIPKDKVNYNLTINNQTKTYDLYDRSFLDKTDKYSFFLGGNKALIEIDTSINNGKTILIIKDSFANSFIPFLTNHYDRLIVIDPRYFKGDIFGFLKDQQVNEVLFLFNVQNFVQEKSFNIFSR</sequence>
<protein>
    <recommendedName>
        <fullName evidence="4">AlgX/AlgJ SGNH hydrolase-like domain-containing protein</fullName>
    </recommendedName>
</protein>
<evidence type="ECO:0000313" key="3">
    <source>
        <dbReference type="Proteomes" id="UP000601522"/>
    </source>
</evidence>
<keyword evidence="1" id="KW-0812">Transmembrane</keyword>
<evidence type="ECO:0000313" key="2">
    <source>
        <dbReference type="EMBL" id="MBC8590260.1"/>
    </source>
</evidence>
<keyword evidence="3" id="KW-1185">Reference proteome</keyword>
<dbReference type="Proteomes" id="UP000601522">
    <property type="component" value="Unassembled WGS sequence"/>
</dbReference>
<dbReference type="EMBL" id="JACRTK010000001">
    <property type="protein sequence ID" value="MBC8590260.1"/>
    <property type="molecule type" value="Genomic_DNA"/>
</dbReference>
<evidence type="ECO:0008006" key="4">
    <source>
        <dbReference type="Google" id="ProtNLM"/>
    </source>
</evidence>
<comment type="caution">
    <text evidence="2">The sequence shown here is derived from an EMBL/GenBank/DDBJ whole genome shotgun (WGS) entry which is preliminary data.</text>
</comment>
<evidence type="ECO:0000256" key="1">
    <source>
        <dbReference type="SAM" id="Phobius"/>
    </source>
</evidence>
<dbReference type="AlphaFoldDB" id="A0A926F1L7"/>
<proteinExistence type="predicted"/>